<evidence type="ECO:0000313" key="4">
    <source>
        <dbReference type="EMBL" id="ADP36513.1"/>
    </source>
</evidence>
<dbReference type="KEGG" id="bbp:BBPR_1481"/>
<name>A0A0H3EDT2_BIFBP</name>
<dbReference type="SUPFAM" id="SSF54001">
    <property type="entry name" value="Cysteine proteinases"/>
    <property type="match status" value="1"/>
</dbReference>
<feature type="region of interest" description="Disordered" evidence="1">
    <location>
        <begin position="1"/>
        <end position="28"/>
    </location>
</feature>
<dbReference type="eggNOG" id="COG3942">
    <property type="taxonomic scope" value="Bacteria"/>
</dbReference>
<gene>
    <name evidence="4" type="ordered locus">BBPR_1481</name>
</gene>
<organism evidence="4 5">
    <name type="scientific">Bifidobacterium bifidum (strain PRL2010)</name>
    <dbReference type="NCBI Taxonomy" id="702459"/>
    <lineage>
        <taxon>Bacteria</taxon>
        <taxon>Bacillati</taxon>
        <taxon>Actinomycetota</taxon>
        <taxon>Actinomycetes</taxon>
        <taxon>Bifidobacteriales</taxon>
        <taxon>Bifidobacteriaceae</taxon>
        <taxon>Bifidobacterium</taxon>
    </lineage>
</organism>
<dbReference type="AlphaFoldDB" id="A0A0H3EDT2"/>
<dbReference type="Gene3D" id="3.90.1720.10">
    <property type="entry name" value="endopeptidase domain like (from Nostoc punctiforme)"/>
    <property type="match status" value="1"/>
</dbReference>
<keyword evidence="2" id="KW-1133">Transmembrane helix</keyword>
<evidence type="ECO:0000313" key="5">
    <source>
        <dbReference type="Proteomes" id="UP000002312"/>
    </source>
</evidence>
<dbReference type="InterPro" id="IPR038765">
    <property type="entry name" value="Papain-like_cys_pep_sf"/>
</dbReference>
<feature type="transmembrane region" description="Helical" evidence="2">
    <location>
        <begin position="79"/>
        <end position="100"/>
    </location>
</feature>
<dbReference type="EC" id="3.5.1.28" evidence="4"/>
<feature type="region of interest" description="Disordered" evidence="1">
    <location>
        <begin position="127"/>
        <end position="158"/>
    </location>
</feature>
<dbReference type="PATRIC" id="fig|702459.3.peg.1534"/>
<reference evidence="4 5" key="1">
    <citation type="journal article" date="2010" name="Proc. Natl. Acad. Sci. U.S.A.">
        <title>Genome analysis of Bifidobacterium bifidum PRL2010 reveals metabolic pathways for host-derived glycan foraging.</title>
        <authorList>
            <person name="Turroni F."/>
            <person name="Bottacini F."/>
            <person name="Foroni E."/>
            <person name="Mulder I."/>
            <person name="Kim J.H."/>
            <person name="Zomer A."/>
            <person name="Sanchez B."/>
            <person name="Bidossi A."/>
            <person name="Ferrarini A."/>
            <person name="Giubellini V."/>
            <person name="Delledonne M."/>
            <person name="Henrissat B."/>
            <person name="Coutinho P."/>
            <person name="Oggioni M."/>
            <person name="Fitzgerald G.F."/>
            <person name="Mills D."/>
            <person name="Margolles A."/>
            <person name="Kelly D."/>
            <person name="van Sinderen D."/>
            <person name="Ventura M."/>
        </authorList>
    </citation>
    <scope>NUCLEOTIDE SEQUENCE [LARGE SCALE GENOMIC DNA]</scope>
    <source>
        <strain evidence="4 5">PRL2010</strain>
    </source>
</reference>
<dbReference type="HOGENOM" id="CLU_058038_0_0_11"/>
<sequence>MRHAAHKANKDSVQRTSPSALFRSSRGSHTARAVRAVQAANGDAVALAIDPVFAAKLNEVAPMTRRAIRETAKAAQRKSYMMSSASLAALVGTAATALAFSNIQQSSNSRLLADDPATTTTQLARVTGSTVSRSESRTELGPIASDQTAAAATSGAADAKTSNTIADAKFVQTTNNGNWELNDKNSAIDVSQLSRSLANNPQVAVLVDQDAGKLPEGFNPNHATGDSGLAYAFSQCTWWAYLRRHQLGLPVGSYFGNGQDWANSARAHGYWVDNTPRHKGDVMVFRAGQEGASSVYGHVAIVESINADGTVTVSECGASLNGKPASRTLSNVNDFQYIHY</sequence>
<evidence type="ECO:0000256" key="2">
    <source>
        <dbReference type="SAM" id="Phobius"/>
    </source>
</evidence>
<dbReference type="RefSeq" id="WP_013390193.1">
    <property type="nucleotide sequence ID" value="NC_014638.1"/>
</dbReference>
<feature type="domain" description="Peptidase C51" evidence="3">
    <location>
        <begin position="211"/>
        <end position="339"/>
    </location>
</feature>
<accession>A0A0H3EDT2</accession>
<dbReference type="EMBL" id="CP001840">
    <property type="protein sequence ID" value="ADP36513.1"/>
    <property type="molecule type" value="Genomic_DNA"/>
</dbReference>
<evidence type="ECO:0000259" key="3">
    <source>
        <dbReference type="PROSITE" id="PS50911"/>
    </source>
</evidence>
<proteinExistence type="predicted"/>
<dbReference type="Pfam" id="PF05257">
    <property type="entry name" value="CHAP"/>
    <property type="match status" value="1"/>
</dbReference>
<feature type="compositionally biased region" description="Low complexity" evidence="1">
    <location>
        <begin position="144"/>
        <end position="158"/>
    </location>
</feature>
<keyword evidence="4" id="KW-0378">Hydrolase</keyword>
<protein>
    <submittedName>
        <fullName evidence="4">N-acetylmuramoyl-L-alanine amidase</fullName>
        <ecNumber evidence="4">3.5.1.28</ecNumber>
    </submittedName>
</protein>
<evidence type="ECO:0000256" key="1">
    <source>
        <dbReference type="SAM" id="MobiDB-lite"/>
    </source>
</evidence>
<dbReference type="GO" id="GO:0008745">
    <property type="term" value="F:N-acetylmuramoyl-L-alanine amidase activity"/>
    <property type="evidence" value="ECO:0007669"/>
    <property type="project" value="UniProtKB-EC"/>
</dbReference>
<dbReference type="PROSITE" id="PS50911">
    <property type="entry name" value="CHAP"/>
    <property type="match status" value="1"/>
</dbReference>
<dbReference type="Proteomes" id="UP000002312">
    <property type="component" value="Chromosome"/>
</dbReference>
<keyword evidence="2" id="KW-0472">Membrane</keyword>
<dbReference type="OrthoDB" id="3240061at2"/>
<keyword evidence="2" id="KW-0812">Transmembrane</keyword>
<dbReference type="InterPro" id="IPR007921">
    <property type="entry name" value="CHAP_dom"/>
</dbReference>